<reference evidence="8 9" key="1">
    <citation type="submission" date="2018-03" db="EMBL/GenBank/DDBJ databases">
        <title>Genomic Encyclopedia of Archaeal and Bacterial Type Strains, Phase II (KMG-II): from individual species to whole genera.</title>
        <authorList>
            <person name="Goeker M."/>
        </authorList>
    </citation>
    <scope>NUCLEOTIDE SEQUENCE [LARGE SCALE GENOMIC DNA]</scope>
    <source>
        <strain evidence="8 9">DSM 100065</strain>
    </source>
</reference>
<evidence type="ECO:0000313" key="8">
    <source>
        <dbReference type="EMBL" id="PRZ42395.1"/>
    </source>
</evidence>
<dbReference type="InterPro" id="IPR002173">
    <property type="entry name" value="Carboh/pur_kinase_PfkB_CS"/>
</dbReference>
<keyword evidence="5" id="KW-0067">ATP-binding</keyword>
<evidence type="ECO:0000256" key="2">
    <source>
        <dbReference type="ARBA" id="ARBA00022679"/>
    </source>
</evidence>
<keyword evidence="9" id="KW-1185">Reference proteome</keyword>
<dbReference type="AlphaFoldDB" id="A0A2T1A1B5"/>
<evidence type="ECO:0000256" key="1">
    <source>
        <dbReference type="ARBA" id="ARBA00010688"/>
    </source>
</evidence>
<name>A0A2T1A1B5_9ACTN</name>
<evidence type="ECO:0000256" key="4">
    <source>
        <dbReference type="ARBA" id="ARBA00022777"/>
    </source>
</evidence>
<sequence length="304" mass="32548">MSTARLVVAGEALIDLVTTDGQQYAAHVGGSPLNVAVGAARLGLDTAFLTRISTDPLGERILKHLTDNGVSDRLVRRTDQPTSLAMATLDDERDAAYEFYLDGTADSHWDTAPPVGVTDVLHLGSLAMQRDPELFESLARSSDATISYDPNVRPGGRSRDEEVVRVERQVALADVVKASEDDLRWLYPEPRDLVQIARDWIAKGPAVVVITRGAHGAFALTSEEYVARPARTVAVVDTVGAGDSMMAGLLAGLAERDLLGRHSLTEMTQEHLTDLVDFALTCAAITVSRAGAAPPTRDEVTGAH</sequence>
<dbReference type="Gene3D" id="3.40.1190.20">
    <property type="match status" value="1"/>
</dbReference>
<dbReference type="InterPro" id="IPR050306">
    <property type="entry name" value="PfkB_Carbo_kinase"/>
</dbReference>
<organism evidence="8 9">
    <name type="scientific">Antricoccus suffuscus</name>
    <dbReference type="NCBI Taxonomy" id="1629062"/>
    <lineage>
        <taxon>Bacteria</taxon>
        <taxon>Bacillati</taxon>
        <taxon>Actinomycetota</taxon>
        <taxon>Actinomycetes</taxon>
        <taxon>Geodermatophilales</taxon>
        <taxon>Antricoccaceae</taxon>
        <taxon>Antricoccus</taxon>
    </lineage>
</organism>
<proteinExistence type="inferred from homology"/>
<comment type="caution">
    <text evidence="8">The sequence shown here is derived from an EMBL/GenBank/DDBJ whole genome shotgun (WGS) entry which is preliminary data.</text>
</comment>
<dbReference type="EMBL" id="PVUE01000005">
    <property type="protein sequence ID" value="PRZ42395.1"/>
    <property type="molecule type" value="Genomic_DNA"/>
</dbReference>
<dbReference type="PRINTS" id="PR00990">
    <property type="entry name" value="RIBOKINASE"/>
</dbReference>
<protein>
    <submittedName>
        <fullName evidence="8">Fructokinase</fullName>
    </submittedName>
</protein>
<dbReference type="PROSITE" id="PS00584">
    <property type="entry name" value="PFKB_KINASES_2"/>
    <property type="match status" value="1"/>
</dbReference>
<dbReference type="GO" id="GO:0006000">
    <property type="term" value="P:fructose metabolic process"/>
    <property type="evidence" value="ECO:0007669"/>
    <property type="project" value="UniProtKB-ARBA"/>
</dbReference>
<dbReference type="PANTHER" id="PTHR43085:SF1">
    <property type="entry name" value="PSEUDOURIDINE KINASE-RELATED"/>
    <property type="match status" value="1"/>
</dbReference>
<dbReference type="PANTHER" id="PTHR43085">
    <property type="entry name" value="HEXOKINASE FAMILY MEMBER"/>
    <property type="match status" value="1"/>
</dbReference>
<dbReference type="RefSeq" id="WP_106348442.1">
    <property type="nucleotide sequence ID" value="NZ_PVUE01000005.1"/>
</dbReference>
<dbReference type="InterPro" id="IPR011611">
    <property type="entry name" value="PfkB_dom"/>
</dbReference>
<keyword evidence="3" id="KW-0547">Nucleotide-binding</keyword>
<dbReference type="Proteomes" id="UP000237752">
    <property type="component" value="Unassembled WGS sequence"/>
</dbReference>
<dbReference type="GO" id="GO:0008865">
    <property type="term" value="F:fructokinase activity"/>
    <property type="evidence" value="ECO:0007669"/>
    <property type="project" value="UniProtKB-ARBA"/>
</dbReference>
<evidence type="ECO:0000256" key="5">
    <source>
        <dbReference type="ARBA" id="ARBA00022840"/>
    </source>
</evidence>
<gene>
    <name evidence="8" type="ORF">CLV47_10513</name>
</gene>
<dbReference type="OrthoDB" id="9795789at2"/>
<dbReference type="InterPro" id="IPR002139">
    <property type="entry name" value="Ribo/fructo_kinase"/>
</dbReference>
<comment type="similarity">
    <text evidence="1 6">Belongs to the carbohydrate kinase PfkB family.</text>
</comment>
<evidence type="ECO:0000313" key="9">
    <source>
        <dbReference type="Proteomes" id="UP000237752"/>
    </source>
</evidence>
<dbReference type="GO" id="GO:0005524">
    <property type="term" value="F:ATP binding"/>
    <property type="evidence" value="ECO:0007669"/>
    <property type="project" value="UniProtKB-KW"/>
</dbReference>
<dbReference type="Pfam" id="PF00294">
    <property type="entry name" value="PfkB"/>
    <property type="match status" value="1"/>
</dbReference>
<keyword evidence="4 6" id="KW-0418">Kinase</keyword>
<dbReference type="InterPro" id="IPR029056">
    <property type="entry name" value="Ribokinase-like"/>
</dbReference>
<keyword evidence="2 6" id="KW-0808">Transferase</keyword>
<dbReference type="CDD" id="cd01167">
    <property type="entry name" value="bac_FRK"/>
    <property type="match status" value="1"/>
</dbReference>
<evidence type="ECO:0000259" key="7">
    <source>
        <dbReference type="Pfam" id="PF00294"/>
    </source>
</evidence>
<dbReference type="SUPFAM" id="SSF53613">
    <property type="entry name" value="Ribokinase-like"/>
    <property type="match status" value="1"/>
</dbReference>
<feature type="domain" description="Carbohydrate kinase PfkB" evidence="7">
    <location>
        <begin position="5"/>
        <end position="295"/>
    </location>
</feature>
<evidence type="ECO:0000256" key="3">
    <source>
        <dbReference type="ARBA" id="ARBA00022741"/>
    </source>
</evidence>
<evidence type="ECO:0000256" key="6">
    <source>
        <dbReference type="RuleBase" id="RU003704"/>
    </source>
</evidence>
<accession>A0A2T1A1B5</accession>